<evidence type="ECO:0000313" key="6">
    <source>
        <dbReference type="Proteomes" id="UP001500253"/>
    </source>
</evidence>
<keyword evidence="2" id="KW-0378">Hydrolase</keyword>
<feature type="domain" description="Aminodeoxyfutalosine deaminase/Imidazolonepropionase-like composite" evidence="4">
    <location>
        <begin position="23"/>
        <end position="48"/>
    </location>
</feature>
<dbReference type="Proteomes" id="UP001500253">
    <property type="component" value="Unassembled WGS sequence"/>
</dbReference>
<keyword evidence="3" id="KW-0862">Zinc</keyword>
<evidence type="ECO:0000259" key="4">
    <source>
        <dbReference type="Pfam" id="PF22039"/>
    </source>
</evidence>
<evidence type="ECO:0000256" key="3">
    <source>
        <dbReference type="ARBA" id="ARBA00022833"/>
    </source>
</evidence>
<name>A0ABN3GQI6_9ACTN</name>
<proteinExistence type="predicted"/>
<reference evidence="5 6" key="1">
    <citation type="journal article" date="2019" name="Int. J. Syst. Evol. Microbiol.">
        <title>The Global Catalogue of Microorganisms (GCM) 10K type strain sequencing project: providing services to taxonomists for standard genome sequencing and annotation.</title>
        <authorList>
            <consortium name="The Broad Institute Genomics Platform"/>
            <consortium name="The Broad Institute Genome Sequencing Center for Infectious Disease"/>
            <person name="Wu L."/>
            <person name="Ma J."/>
        </authorList>
    </citation>
    <scope>NUCLEOTIDE SEQUENCE [LARGE SCALE GENOMIC DNA]</scope>
    <source>
        <strain evidence="5 6">JCM 4316</strain>
    </source>
</reference>
<organism evidence="5 6">
    <name type="scientific">Streptomyces cuspidosporus</name>
    <dbReference type="NCBI Taxonomy" id="66882"/>
    <lineage>
        <taxon>Bacteria</taxon>
        <taxon>Bacillati</taxon>
        <taxon>Actinomycetota</taxon>
        <taxon>Actinomycetes</taxon>
        <taxon>Kitasatosporales</taxon>
        <taxon>Streptomycetaceae</taxon>
        <taxon>Streptomyces</taxon>
    </lineage>
</organism>
<evidence type="ECO:0000313" key="5">
    <source>
        <dbReference type="EMBL" id="GAA2357971.1"/>
    </source>
</evidence>
<comment type="caution">
    <text evidence="5">The sequence shown here is derived from an EMBL/GenBank/DDBJ whole genome shotgun (WGS) entry which is preliminary data.</text>
</comment>
<evidence type="ECO:0000256" key="2">
    <source>
        <dbReference type="ARBA" id="ARBA00022801"/>
    </source>
</evidence>
<accession>A0ABN3GQI6</accession>
<sequence>MLTLHAAPLVRLAPDDAAPLHDAAVAVDGDRIAAVGPLDALRGTYPRARVRQWPGTLGPGLVHDAPVPDAPSPRERIHALLRLGATAVVAARLTDPELLAAARRGGVAVLDRPRPPALAEGGRADLAAFEADGACVATVLAGRLVHRRR</sequence>
<dbReference type="InterPro" id="IPR011059">
    <property type="entry name" value="Metal-dep_hydrolase_composite"/>
</dbReference>
<keyword evidence="6" id="KW-1185">Reference proteome</keyword>
<protein>
    <recommendedName>
        <fullName evidence="4">Aminodeoxyfutalosine deaminase/Imidazolonepropionase-like composite domain-containing protein</fullName>
    </recommendedName>
</protein>
<dbReference type="Gene3D" id="2.30.40.10">
    <property type="entry name" value="Urease, subunit C, domain 1"/>
    <property type="match status" value="1"/>
</dbReference>
<dbReference type="InterPro" id="IPR054418">
    <property type="entry name" value="MQNX/HUTI_composite_N"/>
</dbReference>
<dbReference type="RefSeq" id="WP_346177009.1">
    <property type="nucleotide sequence ID" value="NZ_BAAASD010000027.1"/>
</dbReference>
<dbReference type="SUPFAM" id="SSF51338">
    <property type="entry name" value="Composite domain of metallo-dependent hydrolases"/>
    <property type="match status" value="1"/>
</dbReference>
<evidence type="ECO:0000256" key="1">
    <source>
        <dbReference type="ARBA" id="ARBA00022723"/>
    </source>
</evidence>
<keyword evidence="1" id="KW-0479">Metal-binding</keyword>
<dbReference type="Pfam" id="PF22039">
    <property type="entry name" value="HUTI_composite_bact"/>
    <property type="match status" value="1"/>
</dbReference>
<gene>
    <name evidence="5" type="ORF">GCM10010246_54450</name>
</gene>
<dbReference type="EMBL" id="BAAASD010000027">
    <property type="protein sequence ID" value="GAA2357971.1"/>
    <property type="molecule type" value="Genomic_DNA"/>
</dbReference>